<dbReference type="EMBL" id="QGKV02000832">
    <property type="protein sequence ID" value="KAF3542658.1"/>
    <property type="molecule type" value="Genomic_DNA"/>
</dbReference>
<feature type="domain" description="RRM" evidence="3">
    <location>
        <begin position="203"/>
        <end position="275"/>
    </location>
</feature>
<protein>
    <recommendedName>
        <fullName evidence="3">RRM domain-containing protein</fullName>
    </recommendedName>
</protein>
<dbReference type="Pfam" id="PF00076">
    <property type="entry name" value="RRM_1"/>
    <property type="match status" value="1"/>
</dbReference>
<dbReference type="Gene3D" id="3.30.70.330">
    <property type="match status" value="1"/>
</dbReference>
<name>A0ABQ7BTQ0_BRACR</name>
<accession>A0ABQ7BTQ0</accession>
<comment type="caution">
    <text evidence="4">The sequence shown here is derived from an EMBL/GenBank/DDBJ whole genome shotgun (WGS) entry which is preliminary data.</text>
</comment>
<dbReference type="InterPro" id="IPR012677">
    <property type="entry name" value="Nucleotide-bd_a/b_plait_sf"/>
</dbReference>
<evidence type="ECO:0000259" key="3">
    <source>
        <dbReference type="PROSITE" id="PS50102"/>
    </source>
</evidence>
<dbReference type="Proteomes" id="UP000266723">
    <property type="component" value="Unassembled WGS sequence"/>
</dbReference>
<keyword evidence="2" id="KW-1133">Transmembrane helix</keyword>
<evidence type="ECO:0000256" key="2">
    <source>
        <dbReference type="SAM" id="Phobius"/>
    </source>
</evidence>
<organism evidence="4 5">
    <name type="scientific">Brassica cretica</name>
    <name type="common">Mustard</name>
    <dbReference type="NCBI Taxonomy" id="69181"/>
    <lineage>
        <taxon>Eukaryota</taxon>
        <taxon>Viridiplantae</taxon>
        <taxon>Streptophyta</taxon>
        <taxon>Embryophyta</taxon>
        <taxon>Tracheophyta</taxon>
        <taxon>Spermatophyta</taxon>
        <taxon>Magnoliopsida</taxon>
        <taxon>eudicotyledons</taxon>
        <taxon>Gunneridae</taxon>
        <taxon>Pentapetalae</taxon>
        <taxon>rosids</taxon>
        <taxon>malvids</taxon>
        <taxon>Brassicales</taxon>
        <taxon>Brassicaceae</taxon>
        <taxon>Brassiceae</taxon>
        <taxon>Brassica</taxon>
    </lineage>
</organism>
<keyword evidence="5" id="KW-1185">Reference proteome</keyword>
<feature type="transmembrane region" description="Helical" evidence="2">
    <location>
        <begin position="423"/>
        <end position="444"/>
    </location>
</feature>
<evidence type="ECO:0000313" key="4">
    <source>
        <dbReference type="EMBL" id="KAF3542658.1"/>
    </source>
</evidence>
<keyword evidence="1" id="KW-0694">RNA-binding</keyword>
<feature type="transmembrane region" description="Helical" evidence="2">
    <location>
        <begin position="89"/>
        <end position="110"/>
    </location>
</feature>
<dbReference type="InterPro" id="IPR000504">
    <property type="entry name" value="RRM_dom"/>
</dbReference>
<feature type="transmembrane region" description="Helical" evidence="2">
    <location>
        <begin position="456"/>
        <end position="474"/>
    </location>
</feature>
<proteinExistence type="predicted"/>
<dbReference type="PANTHER" id="PTHR36408">
    <property type="entry name" value="TRANSMEMBRANE PROTEIN"/>
    <property type="match status" value="1"/>
</dbReference>
<evidence type="ECO:0000313" key="5">
    <source>
        <dbReference type="Proteomes" id="UP000266723"/>
    </source>
</evidence>
<dbReference type="SUPFAM" id="SSF54928">
    <property type="entry name" value="RNA-binding domain, RBD"/>
    <property type="match status" value="1"/>
</dbReference>
<dbReference type="CDD" id="cd12306">
    <property type="entry name" value="RRM_II_PABPs"/>
    <property type="match status" value="1"/>
</dbReference>
<dbReference type="InterPro" id="IPR035979">
    <property type="entry name" value="RBD_domain_sf"/>
</dbReference>
<keyword evidence="2" id="KW-0472">Membrane</keyword>
<sequence>MSLSLPSRYAFFSGSTPVRSSNLCFSVAAVRTPHRNTKLLPQPILLRHVITSPRSNHETVRDCRAQASSSLGSYEEDADSDGGFDFSSFVSFAEAVCILSSAVISVVLAVNYAVVGEIGKKALSLGFVGLLCSVASGSWLRRRQWMRICKGTREGDGTDLIRRLEKLEEDLKTSTNIVRVLSRHLEKLGIRFRVTRKALKEPVSEVDYACTPEEVQQHFQSCGTVHRVTILTDKFGQPKGFAYVEFVEAEAIQDALQLNESELHGRQLKVLPKRTNVPGLKQHRGRRFNPYMGFRRPFMSPYMYSPYGYGKVPRFRRPMQIREDNNVLVVSLSFPCRYAFLPGSYPVRISRSNNLCFAVRTSHRNSKLFPQPILIRHVTAPRSNLETVRYCRAHASSTGSYEDSSSSTDQEGANSDGFDVSSFVSVAEVLCIVSSAVISVVLAVNYLVVGEIGRKVLSLGFVGLFGSVASGSWLRRRQWMRICRGTSDGEGTNLIRRLEKLEDDLKTSTTVVRVLSRHLEKLGIRFRVTRKALKEPISETAALAQKNSEATRVLAAQQEILEKELGEIQKVLLAMQDQQRKQLVRCLRVASKQASD</sequence>
<evidence type="ECO:0000256" key="1">
    <source>
        <dbReference type="PROSITE-ProRule" id="PRU00176"/>
    </source>
</evidence>
<dbReference type="PANTHER" id="PTHR36408:SF2">
    <property type="entry name" value="TRANSMEMBRANE PROTEIN"/>
    <property type="match status" value="1"/>
</dbReference>
<dbReference type="SMART" id="SM00360">
    <property type="entry name" value="RRM"/>
    <property type="match status" value="1"/>
</dbReference>
<feature type="transmembrane region" description="Helical" evidence="2">
    <location>
        <begin position="122"/>
        <end position="140"/>
    </location>
</feature>
<reference evidence="4 5" key="1">
    <citation type="journal article" date="2020" name="BMC Genomics">
        <title>Intraspecific diversification of the crop wild relative Brassica cretica Lam. using demographic model selection.</title>
        <authorList>
            <person name="Kioukis A."/>
            <person name="Michalopoulou V.A."/>
            <person name="Briers L."/>
            <person name="Pirintsos S."/>
            <person name="Studholme D.J."/>
            <person name="Pavlidis P."/>
            <person name="Sarris P.F."/>
        </authorList>
    </citation>
    <scope>NUCLEOTIDE SEQUENCE [LARGE SCALE GENOMIC DNA]</scope>
    <source>
        <strain evidence="5">cv. PFS-1207/04</strain>
    </source>
</reference>
<gene>
    <name evidence="4" type="ORF">DY000_02005752</name>
</gene>
<dbReference type="PROSITE" id="PS50102">
    <property type="entry name" value="RRM"/>
    <property type="match status" value="1"/>
</dbReference>
<keyword evidence="2" id="KW-0812">Transmembrane</keyword>